<comment type="catalytic activity">
    <reaction evidence="8 9">
        <text>heme b + (2E,6E)-farnesyl diphosphate + H2O = Fe(II)-heme o + diphosphate</text>
        <dbReference type="Rhea" id="RHEA:28070"/>
        <dbReference type="ChEBI" id="CHEBI:15377"/>
        <dbReference type="ChEBI" id="CHEBI:33019"/>
        <dbReference type="ChEBI" id="CHEBI:60344"/>
        <dbReference type="ChEBI" id="CHEBI:60530"/>
        <dbReference type="ChEBI" id="CHEBI:175763"/>
        <dbReference type="EC" id="2.5.1.141"/>
    </reaction>
</comment>
<feature type="transmembrane region" description="Helical" evidence="9">
    <location>
        <begin position="178"/>
        <end position="199"/>
    </location>
</feature>
<dbReference type="GO" id="GO:0008495">
    <property type="term" value="F:protoheme IX farnesyltransferase activity"/>
    <property type="evidence" value="ECO:0007669"/>
    <property type="project" value="UniProtKB-UniRule"/>
</dbReference>
<comment type="function">
    <text evidence="9">Converts heme B (protoheme IX) to heme O by substitution of the vinyl group on carbon 2 of heme B porphyrin ring with a hydroxyethyl farnesyl side group.</text>
</comment>
<keyword evidence="5 9" id="KW-1133">Transmembrane helix</keyword>
<evidence type="ECO:0000256" key="1">
    <source>
        <dbReference type="ARBA" id="ARBA00004141"/>
    </source>
</evidence>
<evidence type="ECO:0000256" key="8">
    <source>
        <dbReference type="ARBA" id="ARBA00047690"/>
    </source>
</evidence>
<dbReference type="GO" id="GO:0005886">
    <property type="term" value="C:plasma membrane"/>
    <property type="evidence" value="ECO:0007669"/>
    <property type="project" value="UniProtKB-SubCell"/>
</dbReference>
<feature type="transmembrane region" description="Helical" evidence="9">
    <location>
        <begin position="248"/>
        <end position="267"/>
    </location>
</feature>
<name>A0A932ZWZ7_UNCTE</name>
<dbReference type="AlphaFoldDB" id="A0A932ZWZ7"/>
<feature type="transmembrane region" description="Helical" evidence="9">
    <location>
        <begin position="152"/>
        <end position="172"/>
    </location>
</feature>
<evidence type="ECO:0000256" key="4">
    <source>
        <dbReference type="ARBA" id="ARBA00022692"/>
    </source>
</evidence>
<dbReference type="Gene3D" id="1.10.357.140">
    <property type="entry name" value="UbiA prenyltransferase"/>
    <property type="match status" value="1"/>
</dbReference>
<evidence type="ECO:0000256" key="7">
    <source>
        <dbReference type="ARBA" id="ARBA00023136"/>
    </source>
</evidence>
<gene>
    <name evidence="10" type="primary">cyoE</name>
    <name evidence="9" type="synonym">ctaB</name>
    <name evidence="10" type="ORF">HY618_06505</name>
</gene>
<protein>
    <recommendedName>
        <fullName evidence="9">Protoheme IX farnesyltransferase</fullName>
        <ecNumber evidence="9">2.5.1.141</ecNumber>
    </recommendedName>
    <alternativeName>
        <fullName evidence="9">Heme B farnesyltransferase</fullName>
    </alternativeName>
    <alternativeName>
        <fullName evidence="9">Heme O synthase</fullName>
    </alternativeName>
</protein>
<keyword evidence="2 9" id="KW-1003">Cell membrane</keyword>
<dbReference type="InterPro" id="IPR030470">
    <property type="entry name" value="UbiA_prenylTrfase_CS"/>
</dbReference>
<dbReference type="InterPro" id="IPR044878">
    <property type="entry name" value="UbiA_sf"/>
</dbReference>
<dbReference type="CDD" id="cd13957">
    <property type="entry name" value="PT_UbiA_Cox10"/>
    <property type="match status" value="1"/>
</dbReference>
<dbReference type="PROSITE" id="PS00943">
    <property type="entry name" value="UBIA"/>
    <property type="match status" value="1"/>
</dbReference>
<evidence type="ECO:0000313" key="10">
    <source>
        <dbReference type="EMBL" id="MBI4252095.1"/>
    </source>
</evidence>
<keyword evidence="3 9" id="KW-0808">Transferase</keyword>
<reference evidence="10" key="1">
    <citation type="submission" date="2020-07" db="EMBL/GenBank/DDBJ databases">
        <title>Huge and variable diversity of episymbiotic CPR bacteria and DPANN archaea in groundwater ecosystems.</title>
        <authorList>
            <person name="He C.Y."/>
            <person name="Keren R."/>
            <person name="Whittaker M."/>
            <person name="Farag I.F."/>
            <person name="Doudna J."/>
            <person name="Cate J.H.D."/>
            <person name="Banfield J.F."/>
        </authorList>
    </citation>
    <scope>NUCLEOTIDE SEQUENCE</scope>
    <source>
        <strain evidence="10">NC_groundwater_1370_Ag_S-0.2um_69_93</strain>
    </source>
</reference>
<sequence length="301" mass="32150">MSFRGVAVGIRRGAISRRLADYLSLTKPRLVPMVLMATAAGYYLASRGGLGLQGLLHTLIGTALSTGGALALNQVAEEDTDARMERTRTRPIPEGRLMRNDALAFGAALTLGGILYLSLWVNPLTGLLTGMAGASYLLLYTPLKRITPLNSVVGAFPGALPPVIGWAGAAGALSLEAFVLFTILFIWQIPHALAIGMLYREEFLGAGIRLLPVDEPDGRSTGRQAVSYCLALLPVGMMPSLIGLAGAVYFFVSLFLGLSYLACAIHMARERTPAAARRVFFASLAYLPLVLLAMALDPRRF</sequence>
<dbReference type="Pfam" id="PF01040">
    <property type="entry name" value="UbiA"/>
    <property type="match status" value="1"/>
</dbReference>
<dbReference type="Proteomes" id="UP000752292">
    <property type="component" value="Unassembled WGS sequence"/>
</dbReference>
<evidence type="ECO:0000256" key="2">
    <source>
        <dbReference type="ARBA" id="ARBA00022475"/>
    </source>
</evidence>
<feature type="transmembrane region" description="Helical" evidence="9">
    <location>
        <begin position="279"/>
        <end position="296"/>
    </location>
</feature>
<dbReference type="InterPro" id="IPR000537">
    <property type="entry name" value="UbiA_prenyltransferase"/>
</dbReference>
<keyword evidence="7 9" id="KW-0472">Membrane</keyword>
<dbReference type="PANTHER" id="PTHR43448:SF2">
    <property type="entry name" value="PROTOHEME IX FARNESYLTRANSFERASE, MITOCHONDRIAL"/>
    <property type="match status" value="1"/>
</dbReference>
<evidence type="ECO:0000256" key="3">
    <source>
        <dbReference type="ARBA" id="ARBA00022679"/>
    </source>
</evidence>
<dbReference type="HAMAP" id="MF_00154">
    <property type="entry name" value="CyoE_CtaB"/>
    <property type="match status" value="1"/>
</dbReference>
<dbReference type="PANTHER" id="PTHR43448">
    <property type="entry name" value="PROTOHEME IX FARNESYLTRANSFERASE, MITOCHONDRIAL"/>
    <property type="match status" value="1"/>
</dbReference>
<accession>A0A932ZWZ7</accession>
<comment type="pathway">
    <text evidence="9">Porphyrin-containing compound metabolism; heme O biosynthesis; heme O from protoheme: step 1/1.</text>
</comment>
<dbReference type="NCBIfam" id="TIGR01473">
    <property type="entry name" value="cyoE_ctaB"/>
    <property type="match status" value="1"/>
</dbReference>
<dbReference type="EMBL" id="JACQRX010000284">
    <property type="protein sequence ID" value="MBI4252095.1"/>
    <property type="molecule type" value="Genomic_DNA"/>
</dbReference>
<dbReference type="EC" id="2.5.1.141" evidence="9"/>
<comment type="subcellular location">
    <subcellularLocation>
        <location evidence="9">Cell membrane</location>
        <topology evidence="9">Multi-pass membrane protein</topology>
    </subcellularLocation>
    <subcellularLocation>
        <location evidence="1">Membrane</location>
        <topology evidence="1">Multi-pass membrane protein</topology>
    </subcellularLocation>
</comment>
<comment type="caution">
    <text evidence="10">The sequence shown here is derived from an EMBL/GenBank/DDBJ whole genome shotgun (WGS) entry which is preliminary data.</text>
</comment>
<comment type="similarity">
    <text evidence="9">Belongs to the UbiA prenyltransferase family. Protoheme IX farnesyltransferase subfamily.</text>
</comment>
<organism evidence="10 11">
    <name type="scientific">Tectimicrobiota bacterium</name>
    <dbReference type="NCBI Taxonomy" id="2528274"/>
    <lineage>
        <taxon>Bacteria</taxon>
        <taxon>Pseudomonadati</taxon>
        <taxon>Nitrospinota/Tectimicrobiota group</taxon>
        <taxon>Candidatus Tectimicrobiota</taxon>
    </lineage>
</organism>
<dbReference type="GO" id="GO:0048034">
    <property type="term" value="P:heme O biosynthetic process"/>
    <property type="evidence" value="ECO:0007669"/>
    <property type="project" value="UniProtKB-UniRule"/>
</dbReference>
<dbReference type="InterPro" id="IPR006369">
    <property type="entry name" value="Protohaem_IX_farnesylTrfase"/>
</dbReference>
<keyword evidence="6 9" id="KW-0350">Heme biosynthesis</keyword>
<keyword evidence="4 9" id="KW-0812">Transmembrane</keyword>
<proteinExistence type="inferred from homology"/>
<evidence type="ECO:0000313" key="11">
    <source>
        <dbReference type="Proteomes" id="UP000752292"/>
    </source>
</evidence>
<feature type="transmembrane region" description="Helical" evidence="9">
    <location>
        <begin position="97"/>
        <end position="117"/>
    </location>
</feature>
<evidence type="ECO:0000256" key="5">
    <source>
        <dbReference type="ARBA" id="ARBA00022989"/>
    </source>
</evidence>
<evidence type="ECO:0000256" key="9">
    <source>
        <dbReference type="HAMAP-Rule" id="MF_00154"/>
    </source>
</evidence>
<comment type="miscellaneous">
    <text evidence="9">Carbon 2 of the heme B porphyrin ring is defined according to the Fischer nomenclature.</text>
</comment>
<evidence type="ECO:0000256" key="6">
    <source>
        <dbReference type="ARBA" id="ARBA00023133"/>
    </source>
</evidence>